<reference evidence="1 2" key="1">
    <citation type="submission" date="2023-01" db="EMBL/GenBank/DDBJ databases">
        <title>Genomes from the Australian National Cyanobacteria Reference Collection.</title>
        <authorList>
            <person name="Willis A."/>
            <person name="Lee E.M.F."/>
        </authorList>
    </citation>
    <scope>NUCLEOTIDE SEQUENCE [LARGE SCALE GENOMIC DNA]</scope>
    <source>
        <strain evidence="1 2">CS-549</strain>
    </source>
</reference>
<comment type="caution">
    <text evidence="1">The sequence shown here is derived from an EMBL/GenBank/DDBJ whole genome shotgun (WGS) entry which is preliminary data.</text>
</comment>
<sequence>MSDFSVKLSPKCFAPTTYDKLIHSIVEMSIYNHRLFNRYRLKVFSFAVLGDDNPNWKPASYGYSQWGFTTHLQFPSVKLLD</sequence>
<dbReference type="RefSeq" id="WP_096568544.1">
    <property type="nucleotide sequence ID" value="NZ_JAQMTI010000129.1"/>
</dbReference>
<evidence type="ECO:0000313" key="1">
    <source>
        <dbReference type="EMBL" id="MDB9441891.1"/>
    </source>
</evidence>
<protein>
    <submittedName>
        <fullName evidence="1">Uncharacterized protein</fullName>
    </submittedName>
</protein>
<keyword evidence="2" id="KW-1185">Reference proteome</keyword>
<organism evidence="1 2">
    <name type="scientific">Sphaerospermopsis kisseleviana CS-549</name>
    <dbReference type="NCBI Taxonomy" id="3021783"/>
    <lineage>
        <taxon>Bacteria</taxon>
        <taxon>Bacillati</taxon>
        <taxon>Cyanobacteriota</taxon>
        <taxon>Cyanophyceae</taxon>
        <taxon>Nostocales</taxon>
        <taxon>Aphanizomenonaceae</taxon>
        <taxon>Sphaerospermopsis</taxon>
        <taxon>Sphaerospermopsis kisseleviana</taxon>
    </lineage>
</organism>
<dbReference type="EMBL" id="JAQMTI010000129">
    <property type="protein sequence ID" value="MDB9441891.1"/>
    <property type="molecule type" value="Genomic_DNA"/>
</dbReference>
<name>A0ABT4ZR45_9CYAN</name>
<dbReference type="Proteomes" id="UP001211711">
    <property type="component" value="Unassembled WGS sequence"/>
</dbReference>
<accession>A0ABT4ZR45</accession>
<evidence type="ECO:0000313" key="2">
    <source>
        <dbReference type="Proteomes" id="UP001211711"/>
    </source>
</evidence>
<proteinExistence type="predicted"/>
<gene>
    <name evidence="1" type="ORF">PN497_11035</name>
</gene>